<dbReference type="AlphaFoldDB" id="A0A5C6U806"/>
<evidence type="ECO:0000313" key="3">
    <source>
        <dbReference type="EMBL" id="TXC69157.1"/>
    </source>
</evidence>
<dbReference type="GO" id="GO:0016989">
    <property type="term" value="F:sigma factor antagonist activity"/>
    <property type="evidence" value="ECO:0007669"/>
    <property type="project" value="TreeGrafter"/>
</dbReference>
<dbReference type="OrthoDB" id="7346218at2"/>
<keyword evidence="4" id="KW-1185">Reference proteome</keyword>
<dbReference type="EMBL" id="VOPY01000002">
    <property type="protein sequence ID" value="TXC69157.1"/>
    <property type="molecule type" value="Genomic_DNA"/>
</dbReference>
<evidence type="ECO:0000256" key="1">
    <source>
        <dbReference type="SAM" id="Phobius"/>
    </source>
</evidence>
<proteinExistence type="predicted"/>
<dbReference type="PANTHER" id="PTHR30273">
    <property type="entry name" value="PERIPLASMIC SIGNAL SENSOR AND SIGMA FACTOR ACTIVATOR FECR-RELATED"/>
    <property type="match status" value="1"/>
</dbReference>
<name>A0A5C6U806_9SPHN</name>
<keyword evidence="1" id="KW-0472">Membrane</keyword>
<keyword evidence="1" id="KW-1133">Transmembrane helix</keyword>
<dbReference type="Proteomes" id="UP000321129">
    <property type="component" value="Unassembled WGS sequence"/>
</dbReference>
<reference evidence="3 4" key="1">
    <citation type="submission" date="2019-08" db="EMBL/GenBank/DDBJ databases">
        <title>Sphingorhabdus soil sp. nov., isolated from arctic soil.</title>
        <authorList>
            <person name="Liu Y."/>
        </authorList>
    </citation>
    <scope>NUCLEOTIDE SEQUENCE [LARGE SCALE GENOMIC DNA]</scope>
    <source>
        <strain evidence="3 4">D-2Q-5-6</strain>
    </source>
</reference>
<dbReference type="Pfam" id="PF04773">
    <property type="entry name" value="FecR"/>
    <property type="match status" value="1"/>
</dbReference>
<organism evidence="3 4">
    <name type="scientific">Flavisphingopyxis soli</name>
    <dbReference type="NCBI Taxonomy" id="2601267"/>
    <lineage>
        <taxon>Bacteria</taxon>
        <taxon>Pseudomonadati</taxon>
        <taxon>Pseudomonadota</taxon>
        <taxon>Alphaproteobacteria</taxon>
        <taxon>Sphingomonadales</taxon>
        <taxon>Sphingopyxidaceae</taxon>
        <taxon>Flavisphingopyxis</taxon>
    </lineage>
</organism>
<feature type="transmembrane region" description="Helical" evidence="1">
    <location>
        <begin position="82"/>
        <end position="103"/>
    </location>
</feature>
<comment type="caution">
    <text evidence="3">The sequence shown here is derived from an EMBL/GenBank/DDBJ whole genome shotgun (WGS) entry which is preliminary data.</text>
</comment>
<dbReference type="RefSeq" id="WP_147123111.1">
    <property type="nucleotide sequence ID" value="NZ_VOPY01000002.1"/>
</dbReference>
<dbReference type="InterPro" id="IPR012373">
    <property type="entry name" value="Ferrdict_sens_TM"/>
</dbReference>
<accession>A0A5C6U806</accession>
<feature type="domain" description="FecR protein" evidence="2">
    <location>
        <begin position="114"/>
        <end position="202"/>
    </location>
</feature>
<keyword evidence="1" id="KW-0812">Transmembrane</keyword>
<dbReference type="InterPro" id="IPR006860">
    <property type="entry name" value="FecR"/>
</dbReference>
<sequence>MSDDREIDEIAMTWALQTQDPEFEAWDSFTDWLELDPRHGRAYDEICFSIDRAARLVGAAAPANDDVQESYSPPRRDTRRGVLAMVVAASIGVAVIGLTMWPMSQTDRVLYSFATKPGVVRTVNLPSGSVVQLAGGSTINLDRNDPRFARLDEGRALFSVEHDPDAPFIVEVGDDRLQDIGTVFEIGKTPLGLDLRVSEGAVVLNPAAEAVDVRKGQRLVKKRDTISVRRSLPNDGEWLSGQLTFRDTSLITVAARLSQASGLDFTVDPSARGQRVSGSVAIEPIALHPETLGLLLGVKATKTGGSWRLSLP</sequence>
<dbReference type="PIRSF" id="PIRSF018266">
    <property type="entry name" value="FecR"/>
    <property type="match status" value="1"/>
</dbReference>
<dbReference type="PANTHER" id="PTHR30273:SF2">
    <property type="entry name" value="PROTEIN FECR"/>
    <property type="match status" value="1"/>
</dbReference>
<protein>
    <submittedName>
        <fullName evidence="3">Iron dicitrate transport regulator FecR</fullName>
    </submittedName>
</protein>
<gene>
    <name evidence="3" type="ORF">FSZ31_09550</name>
</gene>
<evidence type="ECO:0000313" key="4">
    <source>
        <dbReference type="Proteomes" id="UP000321129"/>
    </source>
</evidence>
<evidence type="ECO:0000259" key="2">
    <source>
        <dbReference type="Pfam" id="PF04773"/>
    </source>
</evidence>
<dbReference type="Gene3D" id="2.60.120.1440">
    <property type="match status" value="1"/>
</dbReference>